<dbReference type="InterPro" id="IPR042087">
    <property type="entry name" value="DNA_pol_B_thumb"/>
</dbReference>
<feature type="region of interest" description="Disordered" evidence="14">
    <location>
        <begin position="383"/>
        <end position="418"/>
    </location>
</feature>
<evidence type="ECO:0000313" key="20">
    <source>
        <dbReference type="EMBL" id="WFD39067.1"/>
    </source>
</evidence>
<evidence type="ECO:0000313" key="21">
    <source>
        <dbReference type="Proteomes" id="UP001217754"/>
    </source>
</evidence>
<evidence type="ECO:0000259" key="16">
    <source>
        <dbReference type="Pfam" id="PF03104"/>
    </source>
</evidence>
<keyword evidence="11" id="KW-0234">DNA repair</keyword>
<dbReference type="GO" id="GO:0006260">
    <property type="term" value="P:DNA replication"/>
    <property type="evidence" value="ECO:0007669"/>
    <property type="project" value="UniProtKB-KW"/>
</dbReference>
<dbReference type="FunFam" id="1.10.287.690:FF:000002">
    <property type="entry name" value="DNA polymerase zeta"/>
    <property type="match status" value="1"/>
</dbReference>
<dbReference type="Proteomes" id="UP001217754">
    <property type="component" value="Chromosome 3"/>
</dbReference>
<reference evidence="20" key="1">
    <citation type="submission" date="2023-03" db="EMBL/GenBank/DDBJ databases">
        <title>Mating type loci evolution in Malassezia.</title>
        <authorList>
            <person name="Coelho M.A."/>
        </authorList>
    </citation>
    <scope>NUCLEOTIDE SEQUENCE</scope>
    <source>
        <strain evidence="20">CBS 9431</strain>
    </source>
</reference>
<evidence type="ECO:0000256" key="6">
    <source>
        <dbReference type="ARBA" id="ARBA00022763"/>
    </source>
</evidence>
<dbReference type="GO" id="GO:0016035">
    <property type="term" value="C:zeta DNA polymerase complex"/>
    <property type="evidence" value="ECO:0007669"/>
    <property type="project" value="InterPro"/>
</dbReference>
<dbReference type="InterPro" id="IPR036397">
    <property type="entry name" value="RNaseH_sf"/>
</dbReference>
<dbReference type="GO" id="GO:0000166">
    <property type="term" value="F:nucleotide binding"/>
    <property type="evidence" value="ECO:0007669"/>
    <property type="project" value="InterPro"/>
</dbReference>
<dbReference type="EMBL" id="CP119960">
    <property type="protein sequence ID" value="WFD39067.1"/>
    <property type="molecule type" value="Genomic_DNA"/>
</dbReference>
<evidence type="ECO:0000256" key="9">
    <source>
        <dbReference type="ARBA" id="ARBA00023004"/>
    </source>
</evidence>
<keyword evidence="13" id="KW-0863">Zinc-finger</keyword>
<sequence length="1373" mass="154549">MLGGGLYLTNFDYVLVRPGRFDRAESAFASRKRLPIVPVIRAFGATRGGQRCCVHVHNVYPYCYVEYTQALVPDVVLPYIQRLGNELNRAFAAAANQPTREMQLVAAIHLCKGMPFYGYTETPHYYLKISYVDPALRMRLASILESGRVMETKFQPIEAHVQYHLQFMLDYNLSGCDYMELDQIYFRGPWPPEERGGWNEESIPHAQKTDLPRDTYSELEGDAEAHHIANRRTMREAHGKPEAKDEPLVPSLRGLWAQERMRRQHAGLSPTPERSAPRPRTDPSDTPWVAAERHAAQLAARIEEDAKEEEIPDRGMEKYVLDAYQTPELFHAHGLERVAPPDASGTSAKIFDLQHAQSQGSQEMPTLRTAPSQSLAIETSLFLSSSSHSEHEPSPTEAPPPRAPRKRKRTPHAPHKAQKGWYAYRTPAPTKQEVMRSFAFFGLPDVEYTPCHFSRASDVPALAREYANKAFTIPSSTLAHMPLFQHWPERRERSAEGVHPIPHWQIAHAPPSAASVKAWLAHHEPQPTPAPLPNSQIPLPRISESQTNTPVLDIGRQHMTTLALQVIVPTRADLVPDARQDAIEAVVYTLMQDAEPDASEPYIYETGLVYVSSPRRLGLAGVTVHYVDTELELLNMLVDIVRALDPEILTAYDVHRESWAYVAERASLFYEYDLLAELGRARRKAGGSASVDQWTVTHASALRVQGRHVLNVWRMMQGEVALTQYTLENVVYHILHRRIPHYDHATLTAWLRSERASDVVRTLTYTVRRVRFALELLEKSELLFRTAEFARMYGIDFFSVLSRGSQFRVESVLLRITKLQSYLLPSPNREQVGQQNAAECVPLVLEPQSAFYRSPLLVLDFQSLYPSMMIAYNICYSTCLGRLVPFQGTYKLGFIEHAPPPGAMRRLANDVYVLPNGIVMAKHNVRESTLARMLREVLETRVMVRTAMRAPGVNKAMARRYQAQQLSLKLLANVTYGYTGASASGRMPCVEIADAIVQSGRETLERAMNLIEQTEEWGGEVVYGDTDSLFVSLPGKSKEQAFAIGRAISEAVTKMNPEPVKLNFEKVYLPCVLVAKKRYVGYKFESPSQLRPVLDVKGLEIIRRDGFVALQRMQEACVRILFDTQDLTLVKQYCQRQWSKIYAGLVSPLHLVTAKAVRLGSYSGPNLPPGAALSARDLLHDAQRIPHSGERIPYLLRHGLPNTKLSDLAVSPRAVLSDPGLRLYADHYIRKLLVPALSRIFNLVGVDVQTWVDEMPRSRTVVSTRAFSVETCAVCGQATAQYLCQDCTRNPEQTLHRAASELNEAEARQAAIHTLCTSCADDGSCERPPCVSLDCPVSYTRTKNDAAVHERSARLAHVLENVVHYPSEDPWVW</sequence>
<dbReference type="SUPFAM" id="SSF56672">
    <property type="entry name" value="DNA/RNA polymerases"/>
    <property type="match status" value="1"/>
</dbReference>
<evidence type="ECO:0000256" key="14">
    <source>
        <dbReference type="SAM" id="MobiDB-lite"/>
    </source>
</evidence>
<comment type="catalytic activity">
    <reaction evidence="12 13">
        <text>DNA(n) + a 2'-deoxyribonucleoside 5'-triphosphate = DNA(n+1) + diphosphate</text>
        <dbReference type="Rhea" id="RHEA:22508"/>
        <dbReference type="Rhea" id="RHEA-COMP:17339"/>
        <dbReference type="Rhea" id="RHEA-COMP:17340"/>
        <dbReference type="ChEBI" id="CHEBI:33019"/>
        <dbReference type="ChEBI" id="CHEBI:61560"/>
        <dbReference type="ChEBI" id="CHEBI:173112"/>
        <dbReference type="EC" id="2.7.7.7"/>
    </reaction>
</comment>
<dbReference type="CDD" id="cd05534">
    <property type="entry name" value="POLBc_zeta"/>
    <property type="match status" value="1"/>
</dbReference>
<protein>
    <recommendedName>
        <fullName evidence="13">DNA polymerase</fullName>
        <ecNumber evidence="13">2.7.7.7</ecNumber>
    </recommendedName>
</protein>
<evidence type="ECO:0000259" key="17">
    <source>
        <dbReference type="Pfam" id="PF14260"/>
    </source>
</evidence>
<dbReference type="Pfam" id="PF03104">
    <property type="entry name" value="DNA_pol_B_exo1"/>
    <property type="match status" value="1"/>
</dbReference>
<evidence type="ECO:0000259" key="18">
    <source>
        <dbReference type="Pfam" id="PF24055"/>
    </source>
</evidence>
<comment type="subcellular location">
    <subcellularLocation>
        <location evidence="13">Nucleus</location>
    </subcellularLocation>
</comment>
<dbReference type="Gene3D" id="1.10.287.690">
    <property type="entry name" value="Helix hairpin bin"/>
    <property type="match status" value="1"/>
</dbReference>
<accession>A0AAF0F613</accession>
<feature type="domain" description="C4-type zinc-finger of DNA polymerase delta" evidence="17">
    <location>
        <begin position="1272"/>
        <end position="1341"/>
    </location>
</feature>
<dbReference type="GeneID" id="85225686"/>
<feature type="compositionally biased region" description="Basic residues" evidence="14">
    <location>
        <begin position="403"/>
        <end position="418"/>
    </location>
</feature>
<keyword evidence="7 13" id="KW-0862">Zinc</keyword>
<dbReference type="InterPro" id="IPR006134">
    <property type="entry name" value="DNA-dir_DNA_pol_B_multi_dom"/>
</dbReference>
<keyword evidence="13" id="KW-0004">4Fe-4S</keyword>
<comment type="cofactor">
    <cofactor evidence="1 13">
        <name>[4Fe-4S] cluster</name>
        <dbReference type="ChEBI" id="CHEBI:49883"/>
    </cofactor>
</comment>
<evidence type="ECO:0000256" key="3">
    <source>
        <dbReference type="ARBA" id="ARBA00022679"/>
    </source>
</evidence>
<dbReference type="GO" id="GO:0008270">
    <property type="term" value="F:zinc ion binding"/>
    <property type="evidence" value="ECO:0007669"/>
    <property type="project" value="UniProtKB-KW"/>
</dbReference>
<keyword evidence="6" id="KW-0227">DNA damage</keyword>
<dbReference type="GO" id="GO:0005634">
    <property type="term" value="C:nucleus"/>
    <property type="evidence" value="ECO:0007669"/>
    <property type="project" value="UniProtKB-SubCell"/>
</dbReference>
<dbReference type="InterPro" id="IPR043502">
    <property type="entry name" value="DNA/RNA_pol_sf"/>
</dbReference>
<evidence type="ECO:0000256" key="2">
    <source>
        <dbReference type="ARBA" id="ARBA00005755"/>
    </source>
</evidence>
<keyword evidence="5 13" id="KW-0479">Metal-binding</keyword>
<dbReference type="InterPro" id="IPR006172">
    <property type="entry name" value="DNA-dir_DNA_pol_B"/>
</dbReference>
<dbReference type="InterPro" id="IPR006133">
    <property type="entry name" value="DNA-dir_DNA_pol_B_exonuc"/>
</dbReference>
<evidence type="ECO:0000256" key="7">
    <source>
        <dbReference type="ARBA" id="ARBA00022833"/>
    </source>
</evidence>
<dbReference type="Gene3D" id="3.90.1600.10">
    <property type="entry name" value="Palm domain of DNA polymerase"/>
    <property type="match status" value="1"/>
</dbReference>
<dbReference type="InterPro" id="IPR056435">
    <property type="entry name" value="DPOD/Z_N"/>
</dbReference>
<feature type="domain" description="DNA-directed DNA polymerase family B exonuclease" evidence="16">
    <location>
        <begin position="575"/>
        <end position="730"/>
    </location>
</feature>
<evidence type="ECO:0000256" key="10">
    <source>
        <dbReference type="ARBA" id="ARBA00023014"/>
    </source>
</evidence>
<dbReference type="InterPro" id="IPR023211">
    <property type="entry name" value="DNA_pol_palm_dom_sf"/>
</dbReference>
<dbReference type="FunFam" id="3.30.420.10:FF:000024">
    <property type="entry name" value="DNA polymerase zeta catalytic subunit"/>
    <property type="match status" value="1"/>
</dbReference>
<keyword evidence="21" id="KW-1185">Reference proteome</keyword>
<dbReference type="GO" id="GO:0003677">
    <property type="term" value="F:DNA binding"/>
    <property type="evidence" value="ECO:0007669"/>
    <property type="project" value="UniProtKB-KW"/>
</dbReference>
<keyword evidence="3 13" id="KW-0808">Transferase</keyword>
<evidence type="ECO:0000256" key="1">
    <source>
        <dbReference type="ARBA" id="ARBA00001966"/>
    </source>
</evidence>
<dbReference type="Pfam" id="PF14260">
    <property type="entry name" value="zf-C4pol"/>
    <property type="match status" value="1"/>
</dbReference>
<organism evidence="20 21">
    <name type="scientific">Malassezia japonica</name>
    <dbReference type="NCBI Taxonomy" id="223818"/>
    <lineage>
        <taxon>Eukaryota</taxon>
        <taxon>Fungi</taxon>
        <taxon>Dikarya</taxon>
        <taxon>Basidiomycota</taxon>
        <taxon>Ustilaginomycotina</taxon>
        <taxon>Malasseziomycetes</taxon>
        <taxon>Malasseziales</taxon>
        <taxon>Malasseziaceae</taxon>
        <taxon>Malassezia</taxon>
    </lineage>
</organism>
<evidence type="ECO:0000259" key="19">
    <source>
        <dbReference type="Pfam" id="PF24065"/>
    </source>
</evidence>
<keyword evidence="13" id="KW-0539">Nucleus</keyword>
<dbReference type="GO" id="GO:0042276">
    <property type="term" value="P:error-prone translesion synthesis"/>
    <property type="evidence" value="ECO:0007669"/>
    <property type="project" value="TreeGrafter"/>
</dbReference>
<evidence type="ECO:0000256" key="12">
    <source>
        <dbReference type="ARBA" id="ARBA00049244"/>
    </source>
</evidence>
<keyword evidence="9 13" id="KW-0408">Iron</keyword>
<dbReference type="Pfam" id="PF24055">
    <property type="entry name" value="POL3_N"/>
    <property type="match status" value="1"/>
</dbReference>
<feature type="domain" description="DNA polymerase delta/zeta catalytic subunit N-terminal" evidence="18">
    <location>
        <begin position="58"/>
        <end position="135"/>
    </location>
</feature>
<keyword evidence="8 13" id="KW-0239">DNA-directed DNA polymerase</keyword>
<evidence type="ECO:0000256" key="4">
    <source>
        <dbReference type="ARBA" id="ARBA00022695"/>
    </source>
</evidence>
<dbReference type="InterPro" id="IPR017964">
    <property type="entry name" value="DNA-dir_DNA_pol_B_CS"/>
</dbReference>
<dbReference type="SUPFAM" id="SSF53098">
    <property type="entry name" value="Ribonuclease H-like"/>
    <property type="match status" value="1"/>
</dbReference>
<dbReference type="GO" id="GO:0051539">
    <property type="term" value="F:4 iron, 4 sulfur cluster binding"/>
    <property type="evidence" value="ECO:0007669"/>
    <property type="project" value="UniProtKB-KW"/>
</dbReference>
<proteinExistence type="inferred from homology"/>
<dbReference type="PANTHER" id="PTHR45812">
    <property type="entry name" value="DNA POLYMERASE ZETA CATALYTIC SUBUNIT"/>
    <property type="match status" value="1"/>
</dbReference>
<dbReference type="SMART" id="SM00486">
    <property type="entry name" value="POLBc"/>
    <property type="match status" value="1"/>
</dbReference>
<feature type="region of interest" description="Disordered" evidence="14">
    <location>
        <begin position="262"/>
        <end position="286"/>
    </location>
</feature>
<dbReference type="InterPro" id="IPR012337">
    <property type="entry name" value="RNaseH-like_sf"/>
</dbReference>
<dbReference type="Pfam" id="PF00136">
    <property type="entry name" value="DNA_pol_B"/>
    <property type="match status" value="1"/>
</dbReference>
<dbReference type="Gene3D" id="1.10.132.60">
    <property type="entry name" value="DNA polymerase family B, C-terminal domain"/>
    <property type="match status" value="1"/>
</dbReference>
<dbReference type="GO" id="GO:0003887">
    <property type="term" value="F:DNA-directed DNA polymerase activity"/>
    <property type="evidence" value="ECO:0007669"/>
    <property type="project" value="UniProtKB-KW"/>
</dbReference>
<dbReference type="PROSITE" id="PS00116">
    <property type="entry name" value="DNA_POLYMERASE_B"/>
    <property type="match status" value="1"/>
</dbReference>
<keyword evidence="10 13" id="KW-0411">Iron-sulfur</keyword>
<name>A0AAF0F613_9BASI</name>
<dbReference type="CDD" id="cd05778">
    <property type="entry name" value="DNA_polB_zeta_exo"/>
    <property type="match status" value="1"/>
</dbReference>
<dbReference type="PRINTS" id="PR00106">
    <property type="entry name" value="DNAPOLB"/>
</dbReference>
<dbReference type="Gene3D" id="3.30.420.10">
    <property type="entry name" value="Ribonuclease H-like superfamily/Ribonuclease H"/>
    <property type="match status" value="1"/>
</dbReference>
<evidence type="ECO:0000256" key="5">
    <source>
        <dbReference type="ARBA" id="ARBA00022723"/>
    </source>
</evidence>
<dbReference type="PANTHER" id="PTHR45812:SF1">
    <property type="entry name" value="DNA POLYMERASE ZETA CATALYTIC SUBUNIT"/>
    <property type="match status" value="1"/>
</dbReference>
<evidence type="ECO:0000256" key="8">
    <source>
        <dbReference type="ARBA" id="ARBA00022932"/>
    </source>
</evidence>
<evidence type="ECO:0000259" key="15">
    <source>
        <dbReference type="Pfam" id="PF00136"/>
    </source>
</evidence>
<keyword evidence="13" id="KW-0238">DNA-binding</keyword>
<evidence type="ECO:0000256" key="11">
    <source>
        <dbReference type="ARBA" id="ARBA00023204"/>
    </source>
</evidence>
<feature type="domain" description="DNA-directed DNA polymerase family B multifunctional" evidence="15">
    <location>
        <begin position="797"/>
        <end position="1242"/>
    </location>
</feature>
<evidence type="ECO:0000256" key="13">
    <source>
        <dbReference type="RuleBase" id="RU000442"/>
    </source>
</evidence>
<dbReference type="InterPro" id="IPR056447">
    <property type="entry name" value="REV3_N"/>
</dbReference>
<dbReference type="Gene3D" id="3.30.342.10">
    <property type="entry name" value="DNA Polymerase, chain B, domain 1"/>
    <property type="match status" value="1"/>
</dbReference>
<dbReference type="InterPro" id="IPR030559">
    <property type="entry name" value="PolZ_Rev3"/>
</dbReference>
<dbReference type="Pfam" id="PF24065">
    <property type="entry name" value="REV3_N"/>
    <property type="match status" value="1"/>
</dbReference>
<dbReference type="EC" id="2.7.7.7" evidence="13"/>
<keyword evidence="4 13" id="KW-0548">Nucleotidyltransferase</keyword>
<gene>
    <name evidence="20" type="primary">REV3</name>
    <name evidence="20" type="ORF">MJAP1_002037</name>
</gene>
<comment type="similarity">
    <text evidence="2 13">Belongs to the DNA polymerase type-B family.</text>
</comment>
<feature type="domain" description="DNA polymerase zeta catalytic subunit N-terminal" evidence="19">
    <location>
        <begin position="10"/>
        <end position="57"/>
    </location>
</feature>
<dbReference type="RefSeq" id="XP_060121964.1">
    <property type="nucleotide sequence ID" value="XM_060265981.1"/>
</dbReference>
<dbReference type="GO" id="GO:0000724">
    <property type="term" value="P:double-strand break repair via homologous recombination"/>
    <property type="evidence" value="ECO:0007669"/>
    <property type="project" value="TreeGrafter"/>
</dbReference>
<dbReference type="InterPro" id="IPR025687">
    <property type="entry name" value="Znf-C4pol"/>
</dbReference>
<keyword evidence="13" id="KW-0235">DNA replication</keyword>